<sequence length="397" mass="44397">MQATCTCLRRRVASALAAWHHQRVPARSLHRIATPAPAVNAAIARRVAPASAPTSTTQAIRRAPQGLTPRPHVCCGMGFGLLSAQPTVFDGPSSLSQPPSQPPPPATATAAAATPQHRATPVVPSPLRWRVCKVRSTDGHTDVVTQAANLAHDAAPFLHSTRTNTLTTTQSTLLRRRPGLLNHQQQQQSFQTRIQRRSLHVARRHLGARTHYDVLGVSNTASQADIKKAYIELSKLLHPDKTAHKEGLDRERCEQQYQQVTEAYNVLSRPFDRRAYDNTLSNNYGMSAASAASTTYRPPSYQHRDIYDNVHFGPSPYKVFSNTTIVMIAIVWMIVGIIWHYFAISKTKTELEEHLERLSREAAQDHEEARKRARENGYKKQLEILVAQHRAQFDDKY</sequence>
<dbReference type="PROSITE" id="PS50076">
    <property type="entry name" value="DNAJ_2"/>
    <property type="match status" value="1"/>
</dbReference>
<dbReference type="Pfam" id="PF00226">
    <property type="entry name" value="DnaJ"/>
    <property type="match status" value="1"/>
</dbReference>
<dbReference type="CDD" id="cd06257">
    <property type="entry name" value="DnaJ"/>
    <property type="match status" value="1"/>
</dbReference>
<keyword evidence="6" id="KW-1185">Reference proteome</keyword>
<dbReference type="OrthoDB" id="445556at2759"/>
<keyword evidence="3" id="KW-0812">Transmembrane</keyword>
<dbReference type="eggNOG" id="KOG0715">
    <property type="taxonomic scope" value="Eukaryota"/>
</dbReference>
<dbReference type="PANTHER" id="PTHR44825">
    <property type="match status" value="1"/>
</dbReference>
<feature type="transmembrane region" description="Helical" evidence="3">
    <location>
        <begin position="325"/>
        <end position="344"/>
    </location>
</feature>
<feature type="coiled-coil region" evidence="1">
    <location>
        <begin position="344"/>
        <end position="372"/>
    </location>
</feature>
<dbReference type="STRING" id="946362.F2UG37"/>
<dbReference type="Proteomes" id="UP000007799">
    <property type="component" value="Unassembled WGS sequence"/>
</dbReference>
<proteinExistence type="predicted"/>
<feature type="region of interest" description="Disordered" evidence="2">
    <location>
        <begin position="88"/>
        <end position="124"/>
    </location>
</feature>
<dbReference type="InParanoid" id="F2UG37"/>
<dbReference type="InterPro" id="IPR036869">
    <property type="entry name" value="J_dom_sf"/>
</dbReference>
<name>F2UG37_SALR5</name>
<dbReference type="InterPro" id="IPR001623">
    <property type="entry name" value="DnaJ_domain"/>
</dbReference>
<dbReference type="RefSeq" id="XP_004991922.1">
    <property type="nucleotide sequence ID" value="XM_004991865.1"/>
</dbReference>
<dbReference type="GeneID" id="16072482"/>
<keyword evidence="1" id="KW-0175">Coiled coil</keyword>
<gene>
    <name evidence="5" type="ORF">PTSG_06539</name>
</gene>
<evidence type="ECO:0000313" key="5">
    <source>
        <dbReference type="EMBL" id="EGD75465.1"/>
    </source>
</evidence>
<dbReference type="PRINTS" id="PR00625">
    <property type="entry name" value="JDOMAIN"/>
</dbReference>
<evidence type="ECO:0000256" key="2">
    <source>
        <dbReference type="SAM" id="MobiDB-lite"/>
    </source>
</evidence>
<evidence type="ECO:0000256" key="1">
    <source>
        <dbReference type="SAM" id="Coils"/>
    </source>
</evidence>
<dbReference type="SMART" id="SM00271">
    <property type="entry name" value="DnaJ"/>
    <property type="match status" value="1"/>
</dbReference>
<dbReference type="SUPFAM" id="SSF46565">
    <property type="entry name" value="Chaperone J-domain"/>
    <property type="match status" value="1"/>
</dbReference>
<dbReference type="InterPro" id="IPR052763">
    <property type="entry name" value="DnaJ_C4"/>
</dbReference>
<dbReference type="AlphaFoldDB" id="F2UG37"/>
<feature type="compositionally biased region" description="Low complexity" evidence="2">
    <location>
        <begin position="107"/>
        <end position="121"/>
    </location>
</feature>
<dbReference type="Gene3D" id="1.10.287.110">
    <property type="entry name" value="DnaJ domain"/>
    <property type="match status" value="1"/>
</dbReference>
<accession>F2UG37</accession>
<evidence type="ECO:0000259" key="4">
    <source>
        <dbReference type="PROSITE" id="PS50076"/>
    </source>
</evidence>
<keyword evidence="3" id="KW-1133">Transmembrane helix</keyword>
<reference evidence="5" key="1">
    <citation type="submission" date="2009-08" db="EMBL/GenBank/DDBJ databases">
        <title>Annotation of Salpingoeca rosetta.</title>
        <authorList>
            <consortium name="The Broad Institute Genome Sequencing Platform"/>
            <person name="Russ C."/>
            <person name="Cuomo C."/>
            <person name="Burger G."/>
            <person name="Gray M.W."/>
            <person name="Holland P.W.H."/>
            <person name="King N."/>
            <person name="Lang F.B.F."/>
            <person name="Roger A.J."/>
            <person name="Ruiz-Trillo I."/>
            <person name="Young S.K."/>
            <person name="Zeng Q."/>
            <person name="Gargeya S."/>
            <person name="Alvarado L."/>
            <person name="Berlin A."/>
            <person name="Chapman S.B."/>
            <person name="Chen Z."/>
            <person name="Freedman E."/>
            <person name="Gellesch M."/>
            <person name="Goldberg J."/>
            <person name="Griggs A."/>
            <person name="Gujja S."/>
            <person name="Heilman E."/>
            <person name="Heiman D."/>
            <person name="Howarth C."/>
            <person name="Mehta T."/>
            <person name="Neiman D."/>
            <person name="Pearson M."/>
            <person name="Roberts A."/>
            <person name="Saif S."/>
            <person name="Shea T."/>
            <person name="Shenoy N."/>
            <person name="Sisk P."/>
            <person name="Stolte C."/>
            <person name="Sykes S."/>
            <person name="White J."/>
            <person name="Yandava C."/>
            <person name="Haas B."/>
            <person name="Nusbaum C."/>
            <person name="Birren B."/>
        </authorList>
    </citation>
    <scope>NUCLEOTIDE SEQUENCE [LARGE SCALE GENOMIC DNA]</scope>
    <source>
        <strain evidence="5">ATCC 50818</strain>
    </source>
</reference>
<organism evidence="6">
    <name type="scientific">Salpingoeca rosetta (strain ATCC 50818 / BSB-021)</name>
    <dbReference type="NCBI Taxonomy" id="946362"/>
    <lineage>
        <taxon>Eukaryota</taxon>
        <taxon>Choanoflagellata</taxon>
        <taxon>Craspedida</taxon>
        <taxon>Salpingoecidae</taxon>
        <taxon>Salpingoeca</taxon>
    </lineage>
</organism>
<dbReference type="KEGG" id="sre:PTSG_06539"/>
<protein>
    <recommendedName>
        <fullName evidence="4">J domain-containing protein</fullName>
    </recommendedName>
</protein>
<dbReference type="PANTHER" id="PTHR44825:SF1">
    <property type="entry name" value="DNAJ HOMOLOG SUBFAMILY C MEMBER 4"/>
    <property type="match status" value="1"/>
</dbReference>
<dbReference type="EMBL" id="GL832972">
    <property type="protein sequence ID" value="EGD75465.1"/>
    <property type="molecule type" value="Genomic_DNA"/>
</dbReference>
<keyword evidence="3" id="KW-0472">Membrane</keyword>
<feature type="domain" description="J" evidence="4">
    <location>
        <begin position="210"/>
        <end position="280"/>
    </location>
</feature>
<evidence type="ECO:0000313" key="6">
    <source>
        <dbReference type="Proteomes" id="UP000007799"/>
    </source>
</evidence>
<evidence type="ECO:0000256" key="3">
    <source>
        <dbReference type="SAM" id="Phobius"/>
    </source>
</evidence>